<evidence type="ECO:0000256" key="10">
    <source>
        <dbReference type="SAM" id="Phobius"/>
    </source>
</evidence>
<name>A0AAD1AED9_9MICO</name>
<keyword evidence="8 10" id="KW-0472">Membrane</keyword>
<protein>
    <submittedName>
        <fullName evidence="13">ABC transporter ATP-binding protein</fullName>
    </submittedName>
</protein>
<sequence>MSDLLRMLRGSGRVIAVAAVISVLGAVVSLALPLVVNRLVSGVSDKADSGGLFAPTVLACALLLASGLLNAAQQYVLSRVGVNLVITARRTMIRAVLRPPIREFDARPSGDLVSRVASDTSVLRQALTQGVLAAAGGLATMVGALVAVFVIDPVLTALTLAISAVFALLTFVLSIVVRGASRTLQHRIGQLSAAVSRAVLGIRTIRAGTATDREERALVSAADQARIGGLRVAKFTALIEPMSLLAVQGAVLAVLAVGGYRVAADELSIADLISFIMYVFLLIAPLGEIFSSLISLNAALGVIDRMRELTNITPETDPADDHGRPRGGGGPIALEFEGVSFEYPSSDRAQPLAALEQASFSVPAGQRLAIVGPTGAGKSTILSLIVRFYEPTSGRILIDGVDTSTVSRAGLAYVEQDSPVLPGTVREYLVMLAPDATDDECWTALEAMRLDDTVRALPRQLEAEVGELGAMLSGGERQRIAIARALLVDPRLLLLDESTANLDGRTEAVIRTVPDEAYRRCTTVIVAHRLATVRDADAILVVDHGRIVAQGTHDELMTSSPLYQELARNRLISQ</sequence>
<feature type="domain" description="ABC transporter" evidence="11">
    <location>
        <begin position="334"/>
        <end position="569"/>
    </location>
</feature>
<dbReference type="PANTHER" id="PTHR43394">
    <property type="entry name" value="ATP-DEPENDENT PERMEASE MDL1, MITOCHONDRIAL"/>
    <property type="match status" value="1"/>
</dbReference>
<dbReference type="InterPro" id="IPR003593">
    <property type="entry name" value="AAA+_ATPase"/>
</dbReference>
<organism evidence="13 14">
    <name type="scientific">Rathayibacter iranicus</name>
    <dbReference type="NCBI Taxonomy" id="59737"/>
    <lineage>
        <taxon>Bacteria</taxon>
        <taxon>Bacillati</taxon>
        <taxon>Actinomycetota</taxon>
        <taxon>Actinomycetes</taxon>
        <taxon>Micrococcales</taxon>
        <taxon>Microbacteriaceae</taxon>
        <taxon>Rathayibacter</taxon>
    </lineage>
</organism>
<feature type="transmembrane region" description="Helical" evidence="10">
    <location>
        <begin position="52"/>
        <end position="72"/>
    </location>
</feature>
<dbReference type="PROSITE" id="PS00211">
    <property type="entry name" value="ABC_TRANSPORTER_1"/>
    <property type="match status" value="1"/>
</dbReference>
<dbReference type="InterPro" id="IPR036640">
    <property type="entry name" value="ABC1_TM_sf"/>
</dbReference>
<comment type="subcellular location">
    <subcellularLocation>
        <location evidence="1">Cell membrane</location>
        <topology evidence="1">Multi-pass membrane protein</topology>
    </subcellularLocation>
</comment>
<dbReference type="GO" id="GO:0015421">
    <property type="term" value="F:ABC-type oligopeptide transporter activity"/>
    <property type="evidence" value="ECO:0007669"/>
    <property type="project" value="TreeGrafter"/>
</dbReference>
<evidence type="ECO:0000256" key="8">
    <source>
        <dbReference type="ARBA" id="ARBA00023136"/>
    </source>
</evidence>
<evidence type="ECO:0000313" key="14">
    <source>
        <dbReference type="Proteomes" id="UP000283946"/>
    </source>
</evidence>
<evidence type="ECO:0000256" key="7">
    <source>
        <dbReference type="ARBA" id="ARBA00022989"/>
    </source>
</evidence>
<feature type="transmembrane region" description="Helical" evidence="10">
    <location>
        <begin position="157"/>
        <end position="177"/>
    </location>
</feature>
<dbReference type="CDD" id="cd18551">
    <property type="entry name" value="ABC_6TM_LmrA_like"/>
    <property type="match status" value="1"/>
</dbReference>
<feature type="domain" description="ABC transmembrane type-1" evidence="12">
    <location>
        <begin position="16"/>
        <end position="298"/>
    </location>
</feature>
<evidence type="ECO:0000256" key="6">
    <source>
        <dbReference type="ARBA" id="ARBA00022840"/>
    </source>
</evidence>
<feature type="transmembrane region" description="Helical" evidence="10">
    <location>
        <begin position="12"/>
        <end position="32"/>
    </location>
</feature>
<evidence type="ECO:0000256" key="9">
    <source>
        <dbReference type="ARBA" id="ARBA00061644"/>
    </source>
</evidence>
<comment type="similarity">
    <text evidence="9">Belongs to the ABC transporter superfamily. Lipid exporter (TC 3.A.1.106) family.</text>
</comment>
<dbReference type="InterPro" id="IPR003439">
    <property type="entry name" value="ABC_transporter-like_ATP-bd"/>
</dbReference>
<dbReference type="SUPFAM" id="SSF52540">
    <property type="entry name" value="P-loop containing nucleoside triphosphate hydrolases"/>
    <property type="match status" value="1"/>
</dbReference>
<dbReference type="PROSITE" id="PS50893">
    <property type="entry name" value="ABC_TRANSPORTER_2"/>
    <property type="match status" value="1"/>
</dbReference>
<dbReference type="RefSeq" id="WP_104264298.1">
    <property type="nucleotide sequence ID" value="NZ_CP028130.1"/>
</dbReference>
<dbReference type="GO" id="GO:0005524">
    <property type="term" value="F:ATP binding"/>
    <property type="evidence" value="ECO:0007669"/>
    <property type="project" value="UniProtKB-KW"/>
</dbReference>
<reference evidence="13 14" key="1">
    <citation type="submission" date="2018-03" db="EMBL/GenBank/DDBJ databases">
        <title>Bacteriophage NCPPB3778 and a type I-E CRISPR drive the evolution of the US Biological Select Agent, Rathayibacter toxicus.</title>
        <authorList>
            <person name="Davis E.W.II."/>
            <person name="Tabima J.F."/>
            <person name="Weisberg A.J."/>
            <person name="Dantas Lopes L."/>
            <person name="Wiseman M.S."/>
            <person name="Wiseman M.S."/>
            <person name="Pupko T."/>
            <person name="Belcher M.S."/>
            <person name="Sechler A.J."/>
            <person name="Tancos M.A."/>
            <person name="Schroeder B.K."/>
            <person name="Murray T.D."/>
            <person name="Luster D.G."/>
            <person name="Schneider W.L."/>
            <person name="Rogers E."/>
            <person name="Andreote F.D."/>
            <person name="Grunwald N.J."/>
            <person name="Putnam M.L."/>
            <person name="Chang J.H."/>
        </authorList>
    </citation>
    <scope>NUCLEOTIDE SEQUENCE [LARGE SCALE GENOMIC DNA]</scope>
    <source>
        <strain evidence="13 14">NCCPB 2253</strain>
    </source>
</reference>
<evidence type="ECO:0000313" key="13">
    <source>
        <dbReference type="EMBL" id="AZZ55690.1"/>
    </source>
</evidence>
<dbReference type="Pfam" id="PF00005">
    <property type="entry name" value="ABC_tran"/>
    <property type="match status" value="1"/>
</dbReference>
<dbReference type="InterPro" id="IPR039421">
    <property type="entry name" value="Type_1_exporter"/>
</dbReference>
<dbReference type="InterPro" id="IPR011527">
    <property type="entry name" value="ABC1_TM_dom"/>
</dbReference>
<feature type="transmembrane region" description="Helical" evidence="10">
    <location>
        <begin position="131"/>
        <end position="151"/>
    </location>
</feature>
<evidence type="ECO:0000256" key="5">
    <source>
        <dbReference type="ARBA" id="ARBA00022741"/>
    </source>
</evidence>
<feature type="transmembrane region" description="Helical" evidence="10">
    <location>
        <begin position="275"/>
        <end position="300"/>
    </location>
</feature>
<keyword evidence="6 13" id="KW-0067">ATP-binding</keyword>
<keyword evidence="2" id="KW-0813">Transport</keyword>
<dbReference type="Pfam" id="PF00664">
    <property type="entry name" value="ABC_membrane"/>
    <property type="match status" value="1"/>
</dbReference>
<dbReference type="InterPro" id="IPR017871">
    <property type="entry name" value="ABC_transporter-like_CS"/>
</dbReference>
<evidence type="ECO:0000256" key="3">
    <source>
        <dbReference type="ARBA" id="ARBA00022475"/>
    </source>
</evidence>
<keyword evidence="5" id="KW-0547">Nucleotide-binding</keyword>
<dbReference type="Gene3D" id="3.40.50.300">
    <property type="entry name" value="P-loop containing nucleotide triphosphate hydrolases"/>
    <property type="match status" value="1"/>
</dbReference>
<dbReference type="SUPFAM" id="SSF90123">
    <property type="entry name" value="ABC transporter transmembrane region"/>
    <property type="match status" value="1"/>
</dbReference>
<evidence type="ECO:0000256" key="4">
    <source>
        <dbReference type="ARBA" id="ARBA00022692"/>
    </source>
</evidence>
<keyword evidence="3" id="KW-1003">Cell membrane</keyword>
<dbReference type="KEGG" id="ria:C7V51_07180"/>
<keyword evidence="4 10" id="KW-0812">Transmembrane</keyword>
<dbReference type="EMBL" id="CP028130">
    <property type="protein sequence ID" value="AZZ55690.1"/>
    <property type="molecule type" value="Genomic_DNA"/>
</dbReference>
<dbReference type="Gene3D" id="1.20.1560.10">
    <property type="entry name" value="ABC transporter type 1, transmembrane domain"/>
    <property type="match status" value="1"/>
</dbReference>
<dbReference type="SMART" id="SM00382">
    <property type="entry name" value="AAA"/>
    <property type="match status" value="1"/>
</dbReference>
<evidence type="ECO:0000259" key="11">
    <source>
        <dbReference type="PROSITE" id="PS50893"/>
    </source>
</evidence>
<proteinExistence type="inferred from homology"/>
<dbReference type="AlphaFoldDB" id="A0AAD1AED9"/>
<evidence type="ECO:0000256" key="2">
    <source>
        <dbReference type="ARBA" id="ARBA00022448"/>
    </source>
</evidence>
<feature type="transmembrane region" description="Helical" evidence="10">
    <location>
        <begin position="244"/>
        <end position="263"/>
    </location>
</feature>
<dbReference type="InterPro" id="IPR027417">
    <property type="entry name" value="P-loop_NTPase"/>
</dbReference>
<dbReference type="GO" id="GO:0016887">
    <property type="term" value="F:ATP hydrolysis activity"/>
    <property type="evidence" value="ECO:0007669"/>
    <property type="project" value="InterPro"/>
</dbReference>
<evidence type="ECO:0000259" key="12">
    <source>
        <dbReference type="PROSITE" id="PS50929"/>
    </source>
</evidence>
<keyword evidence="7 10" id="KW-1133">Transmembrane helix</keyword>
<accession>A0AAD1AED9</accession>
<gene>
    <name evidence="13" type="ORF">C7V51_07180</name>
</gene>
<dbReference type="GO" id="GO:0005886">
    <property type="term" value="C:plasma membrane"/>
    <property type="evidence" value="ECO:0007669"/>
    <property type="project" value="UniProtKB-SubCell"/>
</dbReference>
<dbReference type="PROSITE" id="PS50929">
    <property type="entry name" value="ABC_TM1F"/>
    <property type="match status" value="1"/>
</dbReference>
<dbReference type="Proteomes" id="UP000283946">
    <property type="component" value="Chromosome"/>
</dbReference>
<evidence type="ECO:0000256" key="1">
    <source>
        <dbReference type="ARBA" id="ARBA00004651"/>
    </source>
</evidence>
<dbReference type="FunFam" id="3.40.50.300:FF:000299">
    <property type="entry name" value="ABC transporter ATP-binding protein/permease"/>
    <property type="match status" value="1"/>
</dbReference>
<dbReference type="PANTHER" id="PTHR43394:SF1">
    <property type="entry name" value="ATP-BINDING CASSETTE SUB-FAMILY B MEMBER 10, MITOCHONDRIAL"/>
    <property type="match status" value="1"/>
</dbReference>